<dbReference type="RefSeq" id="WP_057887217.1">
    <property type="nucleotide sequence ID" value="NZ_AZEZ01000007.1"/>
</dbReference>
<comment type="caution">
    <text evidence="2">The sequence shown here is derived from an EMBL/GenBank/DDBJ whole genome shotgun (WGS) entry which is preliminary data.</text>
</comment>
<keyword evidence="2" id="KW-0808">Transferase</keyword>
<dbReference type="SUPFAM" id="SSF55729">
    <property type="entry name" value="Acyl-CoA N-acyltransferases (Nat)"/>
    <property type="match status" value="1"/>
</dbReference>
<dbReference type="AlphaFoldDB" id="A0A0R1QLR1"/>
<dbReference type="Gene3D" id="3.40.630.30">
    <property type="match status" value="1"/>
</dbReference>
<dbReference type="Pfam" id="PF00583">
    <property type="entry name" value="Acetyltransf_1"/>
    <property type="match status" value="1"/>
</dbReference>
<accession>A0A0R1QLR1</accession>
<keyword evidence="3" id="KW-1185">Reference proteome</keyword>
<reference evidence="2 3" key="1">
    <citation type="journal article" date="2015" name="Genome Announc.">
        <title>Expanding the biotechnology potential of lactobacilli through comparative genomics of 213 strains and associated genera.</title>
        <authorList>
            <person name="Sun Z."/>
            <person name="Harris H.M."/>
            <person name="McCann A."/>
            <person name="Guo C."/>
            <person name="Argimon S."/>
            <person name="Zhang W."/>
            <person name="Yang X."/>
            <person name="Jeffery I.B."/>
            <person name="Cooney J.C."/>
            <person name="Kagawa T.F."/>
            <person name="Liu W."/>
            <person name="Song Y."/>
            <person name="Salvetti E."/>
            <person name="Wrobel A."/>
            <person name="Rasinkangas P."/>
            <person name="Parkhill J."/>
            <person name="Rea M.C."/>
            <person name="O'Sullivan O."/>
            <person name="Ritari J."/>
            <person name="Douillard F.P."/>
            <person name="Paul Ross R."/>
            <person name="Yang R."/>
            <person name="Briner A.E."/>
            <person name="Felis G.E."/>
            <person name="de Vos W.M."/>
            <person name="Barrangou R."/>
            <person name="Klaenhammer T.R."/>
            <person name="Caufield P.W."/>
            <person name="Cui Y."/>
            <person name="Zhang H."/>
            <person name="O'Toole P.W."/>
        </authorList>
    </citation>
    <scope>NUCLEOTIDE SEQUENCE [LARGE SCALE GENOMIC DNA]</scope>
    <source>
        <strain evidence="2 3">DSM 14500</strain>
    </source>
</reference>
<evidence type="ECO:0000259" key="1">
    <source>
        <dbReference type="PROSITE" id="PS51186"/>
    </source>
</evidence>
<evidence type="ECO:0000313" key="3">
    <source>
        <dbReference type="Proteomes" id="UP000050872"/>
    </source>
</evidence>
<sequence length="158" mass="18248">MAKLENNLLIQPFQQATARHYKLLLSADPSRKVVDSYLACAHKFELLSDNQLVGVILLIDTRPETIEIVNVAVIEKYWNHGFGEKLVRFGISWAKERHYQTIEIGTGSTSFGQLYLYQKCGFRIVGVDTDFFVRNYDEPIIENKLVLKDMVRLRLNLN</sequence>
<organism evidence="2 3">
    <name type="scientific">Companilactobacillus mindensis DSM 14500</name>
    <dbReference type="NCBI Taxonomy" id="1423770"/>
    <lineage>
        <taxon>Bacteria</taxon>
        <taxon>Bacillati</taxon>
        <taxon>Bacillota</taxon>
        <taxon>Bacilli</taxon>
        <taxon>Lactobacillales</taxon>
        <taxon>Lactobacillaceae</taxon>
        <taxon>Companilactobacillus</taxon>
    </lineage>
</organism>
<dbReference type="InterPro" id="IPR016181">
    <property type="entry name" value="Acyl_CoA_acyltransferase"/>
</dbReference>
<name>A0A0R1QLR1_9LACO</name>
<dbReference type="STRING" id="1423770.FD29_GL002206"/>
<dbReference type="GO" id="GO:0016747">
    <property type="term" value="F:acyltransferase activity, transferring groups other than amino-acyl groups"/>
    <property type="evidence" value="ECO:0007669"/>
    <property type="project" value="InterPro"/>
</dbReference>
<dbReference type="OrthoDB" id="162775at2"/>
<dbReference type="InterPro" id="IPR000182">
    <property type="entry name" value="GNAT_dom"/>
</dbReference>
<dbReference type="CDD" id="cd04301">
    <property type="entry name" value="NAT_SF"/>
    <property type="match status" value="1"/>
</dbReference>
<dbReference type="PROSITE" id="PS51186">
    <property type="entry name" value="GNAT"/>
    <property type="match status" value="1"/>
</dbReference>
<evidence type="ECO:0000313" key="2">
    <source>
        <dbReference type="EMBL" id="KRL45695.1"/>
    </source>
</evidence>
<protein>
    <submittedName>
        <fullName evidence="2">Acetyltransferase</fullName>
    </submittedName>
</protein>
<dbReference type="PATRIC" id="fig|1423770.3.peg.2264"/>
<proteinExistence type="predicted"/>
<gene>
    <name evidence="2" type="ORF">FD29_GL002206</name>
</gene>
<dbReference type="Proteomes" id="UP000050872">
    <property type="component" value="Unassembled WGS sequence"/>
</dbReference>
<dbReference type="EMBL" id="AZEZ01000007">
    <property type="protein sequence ID" value="KRL45695.1"/>
    <property type="molecule type" value="Genomic_DNA"/>
</dbReference>
<feature type="domain" description="N-acetyltransferase" evidence="1">
    <location>
        <begin position="8"/>
        <end position="158"/>
    </location>
</feature>